<dbReference type="AlphaFoldDB" id="A0A7W7XFY3"/>
<accession>A0A7W7XFY3</accession>
<protein>
    <submittedName>
        <fullName evidence="2">Uncharacterized protein</fullName>
    </submittedName>
</protein>
<name>A0A7W7XFY3_9ACTN</name>
<dbReference type="NCBIfam" id="NF046112">
    <property type="entry name" value="MSMEG_6209_Nter"/>
    <property type="match status" value="1"/>
</dbReference>
<reference evidence="2 3" key="1">
    <citation type="submission" date="2020-08" db="EMBL/GenBank/DDBJ databases">
        <title>Genomic Encyclopedia of Type Strains, Phase III (KMG-III): the genomes of soil and plant-associated and newly described type strains.</title>
        <authorList>
            <person name="Whitman W."/>
        </authorList>
    </citation>
    <scope>NUCLEOTIDE SEQUENCE [LARGE SCALE GENOMIC DNA]</scope>
    <source>
        <strain evidence="2 3">SFB5A</strain>
    </source>
</reference>
<dbReference type="Proteomes" id="UP000582643">
    <property type="component" value="Unassembled WGS sequence"/>
</dbReference>
<dbReference type="RefSeq" id="WP_220378621.1">
    <property type="nucleotide sequence ID" value="NZ_JACHJY010000014.1"/>
</dbReference>
<dbReference type="EMBL" id="JACHJY010000014">
    <property type="protein sequence ID" value="MBB4986762.1"/>
    <property type="molecule type" value="Genomic_DNA"/>
</dbReference>
<evidence type="ECO:0000256" key="1">
    <source>
        <dbReference type="SAM" id="MobiDB-lite"/>
    </source>
</evidence>
<proteinExistence type="predicted"/>
<feature type="region of interest" description="Disordered" evidence="1">
    <location>
        <begin position="113"/>
        <end position="155"/>
    </location>
</feature>
<feature type="compositionally biased region" description="Low complexity" evidence="1">
    <location>
        <begin position="14"/>
        <end position="51"/>
    </location>
</feature>
<keyword evidence="3" id="KW-1185">Reference proteome</keyword>
<gene>
    <name evidence="2" type="ORF">GGE06_007733</name>
</gene>
<feature type="region of interest" description="Disordered" evidence="1">
    <location>
        <begin position="1"/>
        <end position="55"/>
    </location>
</feature>
<sequence length="155" mass="15714">MDLPPRPDRGTGLGWATGDTGTTGEAGPTLAGTTGLSGPAGPSGPPSAAASDQAPSLEDLVARLTVVYPSVDPSAVQAAVRAAHDHFEQARVRAYVPILVERRSRKALDSALAAAPGRVPGVDTPGPEPEPVGDRRQEDDETVGMRGRAATGFGG</sequence>
<comment type="caution">
    <text evidence="2">The sequence shown here is derived from an EMBL/GenBank/DDBJ whole genome shotgun (WGS) entry which is preliminary data.</text>
</comment>
<dbReference type="Gene3D" id="1.10.8.1060">
    <property type="entry name" value="Corynebacterium glutamicum thioredoxin-dependent arsenate reductase, N-terminal domain"/>
    <property type="match status" value="1"/>
</dbReference>
<evidence type="ECO:0000313" key="3">
    <source>
        <dbReference type="Proteomes" id="UP000582643"/>
    </source>
</evidence>
<organism evidence="2 3">
    <name type="scientific">Streptomyces nymphaeiformis</name>
    <dbReference type="NCBI Taxonomy" id="2663842"/>
    <lineage>
        <taxon>Bacteria</taxon>
        <taxon>Bacillati</taxon>
        <taxon>Actinomycetota</taxon>
        <taxon>Actinomycetes</taxon>
        <taxon>Kitasatosporales</taxon>
        <taxon>Streptomycetaceae</taxon>
        <taxon>Streptomyces</taxon>
    </lineage>
</organism>
<evidence type="ECO:0000313" key="2">
    <source>
        <dbReference type="EMBL" id="MBB4986762.1"/>
    </source>
</evidence>